<dbReference type="EMBL" id="SRPW01000797">
    <property type="protein sequence ID" value="KAG6012006.1"/>
    <property type="molecule type" value="Genomic_DNA"/>
</dbReference>
<gene>
    <name evidence="1" type="ORF">E4U43_007990</name>
</gene>
<dbReference type="Gene3D" id="1.10.510.10">
    <property type="entry name" value="Transferase(Phosphotransferase) domain 1"/>
    <property type="match status" value="1"/>
</dbReference>
<sequence>MKQLNDIIPSNNQFFKHFLDLLKKIFVYDPSQRITAKQALNHPWFREIVQPDDGTEAAKLRLDRKRLEQESLRYPHYVG</sequence>
<dbReference type="Proteomes" id="UP000748025">
    <property type="component" value="Unassembled WGS sequence"/>
</dbReference>
<organism evidence="1 2">
    <name type="scientific">Claviceps pusilla</name>
    <dbReference type="NCBI Taxonomy" id="123648"/>
    <lineage>
        <taxon>Eukaryota</taxon>
        <taxon>Fungi</taxon>
        <taxon>Dikarya</taxon>
        <taxon>Ascomycota</taxon>
        <taxon>Pezizomycotina</taxon>
        <taxon>Sordariomycetes</taxon>
        <taxon>Hypocreomycetidae</taxon>
        <taxon>Hypocreales</taxon>
        <taxon>Clavicipitaceae</taxon>
        <taxon>Claviceps</taxon>
    </lineage>
</organism>
<dbReference type="OrthoDB" id="9332038at2759"/>
<comment type="caution">
    <text evidence="1">The sequence shown here is derived from an EMBL/GenBank/DDBJ whole genome shotgun (WGS) entry which is preliminary data.</text>
</comment>
<reference evidence="1" key="1">
    <citation type="journal article" date="2020" name="bioRxiv">
        <title>Whole genome comparisons of ergot fungi reveals the divergence and evolution of species within the genus Claviceps are the result of varying mechanisms driving genome evolution and host range expansion.</title>
        <authorList>
            <person name="Wyka S.A."/>
            <person name="Mondo S.J."/>
            <person name="Liu M."/>
            <person name="Dettman J."/>
            <person name="Nalam V."/>
            <person name="Broders K.D."/>
        </authorList>
    </citation>
    <scope>NUCLEOTIDE SEQUENCE</scope>
    <source>
        <strain evidence="1">CCC 602</strain>
    </source>
</reference>
<protein>
    <recommendedName>
        <fullName evidence="3">Protein kinase domain-containing protein</fullName>
    </recommendedName>
</protein>
<evidence type="ECO:0000313" key="2">
    <source>
        <dbReference type="Proteomes" id="UP000748025"/>
    </source>
</evidence>
<accession>A0A9P7NBN3</accession>
<evidence type="ECO:0008006" key="3">
    <source>
        <dbReference type="Google" id="ProtNLM"/>
    </source>
</evidence>
<proteinExistence type="predicted"/>
<name>A0A9P7NBN3_9HYPO</name>
<dbReference type="AlphaFoldDB" id="A0A9P7NBN3"/>
<dbReference type="SUPFAM" id="SSF56112">
    <property type="entry name" value="Protein kinase-like (PK-like)"/>
    <property type="match status" value="1"/>
</dbReference>
<keyword evidence="2" id="KW-1185">Reference proteome</keyword>
<dbReference type="InterPro" id="IPR011009">
    <property type="entry name" value="Kinase-like_dom_sf"/>
</dbReference>
<evidence type="ECO:0000313" key="1">
    <source>
        <dbReference type="EMBL" id="KAG6012006.1"/>
    </source>
</evidence>